<feature type="non-terminal residue" evidence="1">
    <location>
        <position position="176"/>
    </location>
</feature>
<proteinExistence type="predicted"/>
<sequence>MEIIKPADVLEWAKEFLSKAERELTPAEIKEQKMFASLVQNPQNKVLLTKLLDESSQIRDTKKLSRRMKRIFKEYGVPDFMGKHYEILGHLFKHFGYLFDFIAVPLFKNVLRQETGKIIIKEERPALSKHLESRWNDRIGQNVNLLGEVVLGDAEAAHRYNHYLEALKEPDINYIS</sequence>
<name>A0A5J4RRF8_9ZZZZ</name>
<comment type="caution">
    <text evidence="1">The sequence shown here is derived from an EMBL/GenBank/DDBJ whole genome shotgun (WGS) entry which is preliminary data.</text>
</comment>
<dbReference type="EMBL" id="SNRY01000876">
    <property type="protein sequence ID" value="KAA6335603.1"/>
    <property type="molecule type" value="Genomic_DNA"/>
</dbReference>
<reference evidence="1" key="1">
    <citation type="submission" date="2019-03" db="EMBL/GenBank/DDBJ databases">
        <title>Single cell metagenomics reveals metabolic interactions within the superorganism composed of flagellate Streblomastix strix and complex community of Bacteroidetes bacteria on its surface.</title>
        <authorList>
            <person name="Treitli S.C."/>
            <person name="Kolisko M."/>
            <person name="Husnik F."/>
            <person name="Keeling P."/>
            <person name="Hampl V."/>
        </authorList>
    </citation>
    <scope>NUCLEOTIDE SEQUENCE</scope>
    <source>
        <strain evidence="1">STM</strain>
    </source>
</reference>
<gene>
    <name evidence="1" type="ORF">EZS27_016170</name>
</gene>
<evidence type="ECO:0000313" key="1">
    <source>
        <dbReference type="EMBL" id="KAA6335603.1"/>
    </source>
</evidence>
<accession>A0A5J4RRF8</accession>
<organism evidence="1">
    <name type="scientific">termite gut metagenome</name>
    <dbReference type="NCBI Taxonomy" id="433724"/>
    <lineage>
        <taxon>unclassified sequences</taxon>
        <taxon>metagenomes</taxon>
        <taxon>organismal metagenomes</taxon>
    </lineage>
</organism>
<dbReference type="AlphaFoldDB" id="A0A5J4RRF8"/>
<protein>
    <submittedName>
        <fullName evidence="1">Bifunctional protein PutA</fullName>
    </submittedName>
</protein>